<protein>
    <submittedName>
        <fullName evidence="2">Uncharacterized protein</fullName>
    </submittedName>
</protein>
<reference evidence="2" key="1">
    <citation type="journal article" date="2014" name="PLoS ONE">
        <title>Transcriptome-Based Identification of ABC Transporters in the Western Tarnished Plant Bug Lygus hesperus.</title>
        <authorList>
            <person name="Hull J.J."/>
            <person name="Chaney K."/>
            <person name="Geib S.M."/>
            <person name="Fabrick J.A."/>
            <person name="Brent C.S."/>
            <person name="Walsh D."/>
            <person name="Lavine L.C."/>
        </authorList>
    </citation>
    <scope>NUCLEOTIDE SEQUENCE</scope>
</reference>
<organism evidence="2">
    <name type="scientific">Lygus hesperus</name>
    <name type="common">Western plant bug</name>
    <dbReference type="NCBI Taxonomy" id="30085"/>
    <lineage>
        <taxon>Eukaryota</taxon>
        <taxon>Metazoa</taxon>
        <taxon>Ecdysozoa</taxon>
        <taxon>Arthropoda</taxon>
        <taxon>Hexapoda</taxon>
        <taxon>Insecta</taxon>
        <taxon>Pterygota</taxon>
        <taxon>Neoptera</taxon>
        <taxon>Paraneoptera</taxon>
        <taxon>Hemiptera</taxon>
        <taxon>Heteroptera</taxon>
        <taxon>Panheteroptera</taxon>
        <taxon>Cimicomorpha</taxon>
        <taxon>Miridae</taxon>
        <taxon>Mirini</taxon>
        <taxon>Lygus</taxon>
    </lineage>
</organism>
<dbReference type="EMBL" id="GDHC01016203">
    <property type="protein sequence ID" value="JAQ02426.1"/>
    <property type="molecule type" value="Transcribed_RNA"/>
</dbReference>
<accession>A0A0A9YI07</accession>
<evidence type="ECO:0000313" key="3">
    <source>
        <dbReference type="EMBL" id="JAQ02426.1"/>
    </source>
</evidence>
<feature type="region of interest" description="Disordered" evidence="1">
    <location>
        <begin position="1"/>
        <end position="63"/>
    </location>
</feature>
<dbReference type="EMBL" id="GBHO01010912">
    <property type="protein sequence ID" value="JAG32692.1"/>
    <property type="molecule type" value="Transcribed_RNA"/>
</dbReference>
<evidence type="ECO:0000256" key="1">
    <source>
        <dbReference type="SAM" id="MobiDB-lite"/>
    </source>
</evidence>
<feature type="compositionally biased region" description="Low complexity" evidence="1">
    <location>
        <begin position="39"/>
        <end position="56"/>
    </location>
</feature>
<reference evidence="3" key="3">
    <citation type="journal article" date="2016" name="Gigascience">
        <title>De novo construction of an expanded transcriptome assembly for the western tarnished plant bug, Lygus hesperus.</title>
        <authorList>
            <person name="Tassone E.E."/>
            <person name="Geib S.M."/>
            <person name="Hall B."/>
            <person name="Fabrick J.A."/>
            <person name="Brent C.S."/>
            <person name="Hull J.J."/>
        </authorList>
    </citation>
    <scope>NUCLEOTIDE SEQUENCE</scope>
</reference>
<proteinExistence type="predicted"/>
<dbReference type="AlphaFoldDB" id="A0A0A9YI07"/>
<gene>
    <name evidence="2" type="ORF">CM83_32675</name>
    <name evidence="3" type="ORF">g.29210</name>
</gene>
<reference evidence="2" key="2">
    <citation type="submission" date="2014-07" db="EMBL/GenBank/DDBJ databases">
        <authorList>
            <person name="Hull J."/>
        </authorList>
    </citation>
    <scope>NUCLEOTIDE SEQUENCE</scope>
</reference>
<feature type="compositionally biased region" description="Polar residues" evidence="1">
    <location>
        <begin position="7"/>
        <end position="23"/>
    </location>
</feature>
<name>A0A0A9YI07_LYGHE</name>
<evidence type="ECO:0000313" key="2">
    <source>
        <dbReference type="EMBL" id="JAG32692.1"/>
    </source>
</evidence>
<sequence>MKREKVMQQQRSNLPTSSSSQYNKPLAPILALTEKEMMTTTATTATTTTTTNTSTTDKASRGDDTYYLDESDLNFLHSYENYTRSLLNTALTDDVINLLKLT</sequence>